<keyword evidence="4" id="KW-1185">Reference proteome</keyword>
<proteinExistence type="predicted"/>
<evidence type="ECO:0000313" key="3">
    <source>
        <dbReference type="EMBL" id="KAJ7970925.1"/>
    </source>
</evidence>
<dbReference type="PANTHER" id="PTHR34778">
    <property type="entry name" value="OS02G0580700 PROTEIN"/>
    <property type="match status" value="1"/>
</dbReference>
<dbReference type="EMBL" id="JARAOO010000004">
    <property type="protein sequence ID" value="KAJ7970925.1"/>
    <property type="molecule type" value="Genomic_DNA"/>
</dbReference>
<organism evidence="3 4">
    <name type="scientific">Quillaja saponaria</name>
    <name type="common">Soap bark tree</name>
    <dbReference type="NCBI Taxonomy" id="32244"/>
    <lineage>
        <taxon>Eukaryota</taxon>
        <taxon>Viridiplantae</taxon>
        <taxon>Streptophyta</taxon>
        <taxon>Embryophyta</taxon>
        <taxon>Tracheophyta</taxon>
        <taxon>Spermatophyta</taxon>
        <taxon>Magnoliopsida</taxon>
        <taxon>eudicotyledons</taxon>
        <taxon>Gunneridae</taxon>
        <taxon>Pentapetalae</taxon>
        <taxon>rosids</taxon>
        <taxon>fabids</taxon>
        <taxon>Fabales</taxon>
        <taxon>Quillajaceae</taxon>
        <taxon>Quillaja</taxon>
    </lineage>
</organism>
<gene>
    <name evidence="3" type="ORF">O6P43_009033</name>
</gene>
<dbReference type="PANTHER" id="PTHR34778:SF6">
    <property type="entry name" value="SHUGOSHIN C-TERMINAL DOMAIN-CONTAINING PROTEIN"/>
    <property type="match status" value="1"/>
</dbReference>
<dbReference type="Proteomes" id="UP001163823">
    <property type="component" value="Chromosome 4"/>
</dbReference>
<feature type="compositionally biased region" description="Basic and acidic residues" evidence="2">
    <location>
        <begin position="516"/>
        <end position="532"/>
    </location>
</feature>
<accession>A0AAD7PXC7</accession>
<dbReference type="AlphaFoldDB" id="A0AAD7PXC7"/>
<protein>
    <submittedName>
        <fullName evidence="3">Myosin-2 heavy chain like</fullName>
    </submittedName>
</protein>
<sequence>MEEESQKLVALKKAYADMILNTAKEAAARIMASERKALCFQHDLSSTKEEALRMLDRLKKMIDSKTTEAEMTSLSQQRNLQQLEAQLHEAEDVVIDLRMELKQVWHKLEMVKNSQVQPFKGQTAMRVASSQKDAILEPIISSPHLYLESLANSDVKNAALNKRSSDSTCCNATKQNEQSSVSRLENYYAHDPDFASILMRRKEPELCRNGCTQRTLAFERDLLEGKLPTVNADDQHVALKNELIVKASDKEDEKCGLHSSGTKNKQINENLSMEGIKKPVRLCRKQKRKTAASYWSSFLSCSDTYKIGENTKFAKDPCIQRSISRYFINKVKRRKICRTTTCKQPPVLKHCLSIGHNVKTSEDCLKINEANAKITPSPHLEILESDDNMKPLHHLDPGALSIKDDNHTLSGSTRDTMTVNAVKTSALVQKAIENDRELSDKSLLRNLEGTNAENLIVPGCNLELEVVDEPLNTGMEDAETFEENNKSPSQGEDSKLLRYTFRRKRRKESLTNTDQKTSDEKKTLEGMVDEKQNGSPKPQKSSLINESSRDNQSLAQVARRVCIKLLHLYFECVK</sequence>
<name>A0AAD7PXC7_QUISA</name>
<keyword evidence="1" id="KW-0175">Coiled coil</keyword>
<reference evidence="3" key="1">
    <citation type="journal article" date="2023" name="Science">
        <title>Elucidation of the pathway for biosynthesis of saponin adjuvants from the soapbark tree.</title>
        <authorList>
            <person name="Reed J."/>
            <person name="Orme A."/>
            <person name="El-Demerdash A."/>
            <person name="Owen C."/>
            <person name="Martin L.B.B."/>
            <person name="Misra R.C."/>
            <person name="Kikuchi S."/>
            <person name="Rejzek M."/>
            <person name="Martin A.C."/>
            <person name="Harkess A."/>
            <person name="Leebens-Mack J."/>
            <person name="Louveau T."/>
            <person name="Stephenson M.J."/>
            <person name="Osbourn A."/>
        </authorList>
    </citation>
    <scope>NUCLEOTIDE SEQUENCE</scope>
    <source>
        <strain evidence="3">S10</strain>
    </source>
</reference>
<comment type="caution">
    <text evidence="3">The sequence shown here is derived from an EMBL/GenBank/DDBJ whole genome shotgun (WGS) entry which is preliminary data.</text>
</comment>
<feature type="region of interest" description="Disordered" evidence="2">
    <location>
        <begin position="479"/>
        <end position="550"/>
    </location>
</feature>
<feature type="compositionally biased region" description="Polar residues" evidence="2">
    <location>
        <begin position="533"/>
        <end position="550"/>
    </location>
</feature>
<evidence type="ECO:0000313" key="4">
    <source>
        <dbReference type="Proteomes" id="UP001163823"/>
    </source>
</evidence>
<evidence type="ECO:0000256" key="2">
    <source>
        <dbReference type="SAM" id="MobiDB-lite"/>
    </source>
</evidence>
<feature type="coiled-coil region" evidence="1">
    <location>
        <begin position="48"/>
        <end position="100"/>
    </location>
</feature>
<evidence type="ECO:0000256" key="1">
    <source>
        <dbReference type="SAM" id="Coils"/>
    </source>
</evidence>